<organism evidence="1 2">
    <name type="scientific">Hypoxylon rubiginosum</name>
    <dbReference type="NCBI Taxonomy" id="110542"/>
    <lineage>
        <taxon>Eukaryota</taxon>
        <taxon>Fungi</taxon>
        <taxon>Dikarya</taxon>
        <taxon>Ascomycota</taxon>
        <taxon>Pezizomycotina</taxon>
        <taxon>Sordariomycetes</taxon>
        <taxon>Xylariomycetidae</taxon>
        <taxon>Xylariales</taxon>
        <taxon>Hypoxylaceae</taxon>
        <taxon>Hypoxylon</taxon>
    </lineage>
</organism>
<proteinExistence type="predicted"/>
<sequence>MMGLSVLTAGIAAVFMGITYWICWCIYALWFHPLANYPGPKAAAISEIWFVWAWTTGRYPYILEEAHQKYGDVIRISPNELSFATVQAHRDIYSTPSRTRLPFLKDGIFYNNGDVTNIFYERDPVEHSKMRKVLAPGFSGGNIKKHEGMIHQYVDMFVRKVTELSVKRCGKGIDANEAIPWLAFDIMGELTFGESFDAVARGETHMWISILNDSAYAAILPSFVRRAPSIVLAIPFMLSLSSLRNLRKHYAYTVDTVRRRLSRPPSASADRDLFAPVLEQGSGIGNDEKHLVALAQAMIIAGADTATNVMTTALYFLCATPGCMEKAAAEVRALRYDQLNGDELSKLKYLNAVIEEAMRLFPPIAFGLPRVSPGEMVDGHFIPKGVRLSVSHWVLNRSPQIWDRPCEFIPERWLKNEGSLEKSSEAAHFPFSSGPRTCLGMAQAYLEMRITLAKLIHACDMRVTQDPGDWIGAAKMHMMWKRAPWMVHFERRSEDDENLLEKY</sequence>
<accession>A0ACC0CN29</accession>
<name>A0ACC0CN29_9PEZI</name>
<evidence type="ECO:0000313" key="1">
    <source>
        <dbReference type="EMBL" id="KAI6081872.1"/>
    </source>
</evidence>
<evidence type="ECO:0000313" key="2">
    <source>
        <dbReference type="Proteomes" id="UP001497680"/>
    </source>
</evidence>
<gene>
    <name evidence="1" type="ORF">F4821DRAFT_248409</name>
</gene>
<protein>
    <submittedName>
        <fullName evidence="1">Cytochrome P450</fullName>
    </submittedName>
</protein>
<dbReference type="Proteomes" id="UP001497680">
    <property type="component" value="Unassembled WGS sequence"/>
</dbReference>
<keyword evidence="2" id="KW-1185">Reference proteome</keyword>
<comment type="caution">
    <text evidence="1">The sequence shown here is derived from an EMBL/GenBank/DDBJ whole genome shotgun (WGS) entry which is preliminary data.</text>
</comment>
<dbReference type="EMBL" id="MU394384">
    <property type="protein sequence ID" value="KAI6081872.1"/>
    <property type="molecule type" value="Genomic_DNA"/>
</dbReference>
<reference evidence="1 2" key="1">
    <citation type="journal article" date="2022" name="New Phytol.">
        <title>Ecological generalism drives hyperdiversity of secondary metabolite gene clusters in xylarialean endophytes.</title>
        <authorList>
            <person name="Franco M.E.E."/>
            <person name="Wisecaver J.H."/>
            <person name="Arnold A.E."/>
            <person name="Ju Y.M."/>
            <person name="Slot J.C."/>
            <person name="Ahrendt S."/>
            <person name="Moore L.P."/>
            <person name="Eastman K.E."/>
            <person name="Scott K."/>
            <person name="Konkel Z."/>
            <person name="Mondo S.J."/>
            <person name="Kuo A."/>
            <person name="Hayes R.D."/>
            <person name="Haridas S."/>
            <person name="Andreopoulos B."/>
            <person name="Riley R."/>
            <person name="LaButti K."/>
            <person name="Pangilinan J."/>
            <person name="Lipzen A."/>
            <person name="Amirebrahimi M."/>
            <person name="Yan J."/>
            <person name="Adam C."/>
            <person name="Keymanesh K."/>
            <person name="Ng V."/>
            <person name="Louie K."/>
            <person name="Northen T."/>
            <person name="Drula E."/>
            <person name="Henrissat B."/>
            <person name="Hsieh H.M."/>
            <person name="Youens-Clark K."/>
            <person name="Lutzoni F."/>
            <person name="Miadlikowska J."/>
            <person name="Eastwood D.C."/>
            <person name="Hamelin R.C."/>
            <person name="Grigoriev I.V."/>
            <person name="U'Ren J.M."/>
        </authorList>
    </citation>
    <scope>NUCLEOTIDE SEQUENCE [LARGE SCALE GENOMIC DNA]</scope>
    <source>
        <strain evidence="1 2">ER1909</strain>
    </source>
</reference>